<dbReference type="GO" id="GO:0005516">
    <property type="term" value="F:calmodulin binding"/>
    <property type="evidence" value="ECO:0007669"/>
    <property type="project" value="TreeGrafter"/>
</dbReference>
<dbReference type="AlphaFoldDB" id="A0AAW1L0H5"/>
<evidence type="ECO:0000313" key="4">
    <source>
        <dbReference type="Proteomes" id="UP001443914"/>
    </source>
</evidence>
<dbReference type="Proteomes" id="UP001443914">
    <property type="component" value="Unassembled WGS sequence"/>
</dbReference>
<evidence type="ECO:0000256" key="1">
    <source>
        <dbReference type="SAM" id="MobiDB-lite"/>
    </source>
</evidence>
<dbReference type="Pfam" id="PF05678">
    <property type="entry name" value="VQ"/>
    <property type="match status" value="1"/>
</dbReference>
<dbReference type="PANTHER" id="PTHR33179:SF9">
    <property type="entry name" value="OS01G0278000 PROTEIN"/>
    <property type="match status" value="1"/>
</dbReference>
<dbReference type="GO" id="GO:0005634">
    <property type="term" value="C:nucleus"/>
    <property type="evidence" value="ECO:0007669"/>
    <property type="project" value="TreeGrafter"/>
</dbReference>
<evidence type="ECO:0000313" key="3">
    <source>
        <dbReference type="EMBL" id="KAK9725934.1"/>
    </source>
</evidence>
<feature type="region of interest" description="Disordered" evidence="1">
    <location>
        <begin position="56"/>
        <end position="100"/>
    </location>
</feature>
<comment type="caution">
    <text evidence="3">The sequence shown here is derived from an EMBL/GenBank/DDBJ whole genome shotgun (WGS) entry which is preliminary data.</text>
</comment>
<feature type="compositionally biased region" description="Basic residues" evidence="1">
    <location>
        <begin position="86"/>
        <end position="97"/>
    </location>
</feature>
<protein>
    <recommendedName>
        <fullName evidence="2">VQ domain-containing protein</fullName>
    </recommendedName>
</protein>
<dbReference type="InterPro" id="IPR039609">
    <property type="entry name" value="VQ_15/22"/>
</dbReference>
<name>A0AAW1L0H5_SAPOF</name>
<dbReference type="GO" id="GO:0006970">
    <property type="term" value="P:response to osmotic stress"/>
    <property type="evidence" value="ECO:0007669"/>
    <property type="project" value="TreeGrafter"/>
</dbReference>
<dbReference type="EMBL" id="JBDFQZ010000005">
    <property type="protein sequence ID" value="KAK9725934.1"/>
    <property type="molecule type" value="Genomic_DNA"/>
</dbReference>
<proteinExistence type="predicted"/>
<evidence type="ECO:0000259" key="2">
    <source>
        <dbReference type="Pfam" id="PF05678"/>
    </source>
</evidence>
<dbReference type="InterPro" id="IPR008889">
    <property type="entry name" value="VQ"/>
</dbReference>
<sequence length="199" mass="21628">MALDNMASFETWAFLPTFDNAWISETFSRDTEVITKALTNTSDDKNVSFSETPISLPVHSVSSSGGSEPETPPVSKRPPRNPCTKKISKRKTRKTKRSPTTFIVADPDNFRQMVQQVTGVQLGSASGLTLKPEPQRVGFGPGHLLPTLDTSAFLLDNVGPRNVRNGPQGFGPIVGSSGGPKFDFDGLNCFPTLESWKVM</sequence>
<feature type="domain" description="VQ" evidence="2">
    <location>
        <begin position="97"/>
        <end position="119"/>
    </location>
</feature>
<accession>A0AAW1L0H5</accession>
<keyword evidence="4" id="KW-1185">Reference proteome</keyword>
<feature type="compositionally biased region" description="Low complexity" evidence="1">
    <location>
        <begin position="56"/>
        <end position="69"/>
    </location>
</feature>
<organism evidence="3 4">
    <name type="scientific">Saponaria officinalis</name>
    <name type="common">Common soapwort</name>
    <name type="synonym">Lychnis saponaria</name>
    <dbReference type="NCBI Taxonomy" id="3572"/>
    <lineage>
        <taxon>Eukaryota</taxon>
        <taxon>Viridiplantae</taxon>
        <taxon>Streptophyta</taxon>
        <taxon>Embryophyta</taxon>
        <taxon>Tracheophyta</taxon>
        <taxon>Spermatophyta</taxon>
        <taxon>Magnoliopsida</taxon>
        <taxon>eudicotyledons</taxon>
        <taxon>Gunneridae</taxon>
        <taxon>Pentapetalae</taxon>
        <taxon>Caryophyllales</taxon>
        <taxon>Caryophyllaceae</taxon>
        <taxon>Caryophylleae</taxon>
        <taxon>Saponaria</taxon>
    </lineage>
</organism>
<dbReference type="PANTHER" id="PTHR33179">
    <property type="entry name" value="VQ MOTIF-CONTAINING PROTEIN"/>
    <property type="match status" value="1"/>
</dbReference>
<gene>
    <name evidence="3" type="ORF">RND81_05G178600</name>
</gene>
<reference evidence="3" key="1">
    <citation type="submission" date="2024-03" db="EMBL/GenBank/DDBJ databases">
        <title>WGS assembly of Saponaria officinalis var. Norfolk2.</title>
        <authorList>
            <person name="Jenkins J."/>
            <person name="Shu S."/>
            <person name="Grimwood J."/>
            <person name="Barry K."/>
            <person name="Goodstein D."/>
            <person name="Schmutz J."/>
            <person name="Leebens-Mack J."/>
            <person name="Osbourn A."/>
        </authorList>
    </citation>
    <scope>NUCLEOTIDE SEQUENCE [LARGE SCALE GENOMIC DNA]</scope>
    <source>
        <strain evidence="3">JIC</strain>
    </source>
</reference>